<name>A0A543A7Y1_9ACTN</name>
<dbReference type="PROSITE" id="PS50995">
    <property type="entry name" value="HTH_MARR_2"/>
    <property type="match status" value="1"/>
</dbReference>
<dbReference type="PRINTS" id="PR00598">
    <property type="entry name" value="HTHMARR"/>
</dbReference>
<reference evidence="2 3" key="1">
    <citation type="submission" date="2019-06" db="EMBL/GenBank/DDBJ databases">
        <title>Sequencing the genomes of 1000 actinobacteria strains.</title>
        <authorList>
            <person name="Klenk H.-P."/>
        </authorList>
    </citation>
    <scope>NUCLEOTIDE SEQUENCE [LARGE SCALE GENOMIC DNA]</scope>
    <source>
        <strain evidence="2 3">DSM 25218</strain>
    </source>
</reference>
<feature type="domain" description="HTH marR-type" evidence="1">
    <location>
        <begin position="1"/>
        <end position="147"/>
    </location>
</feature>
<organism evidence="2 3">
    <name type="scientific">Nocardioides albertanoniae</name>
    <dbReference type="NCBI Taxonomy" id="1175486"/>
    <lineage>
        <taxon>Bacteria</taxon>
        <taxon>Bacillati</taxon>
        <taxon>Actinomycetota</taxon>
        <taxon>Actinomycetes</taxon>
        <taxon>Propionibacteriales</taxon>
        <taxon>Nocardioidaceae</taxon>
        <taxon>Nocardioides</taxon>
    </lineage>
</organism>
<dbReference type="EMBL" id="VFOV01000001">
    <property type="protein sequence ID" value="TQL68713.1"/>
    <property type="molecule type" value="Genomic_DNA"/>
</dbReference>
<dbReference type="AlphaFoldDB" id="A0A543A7Y1"/>
<dbReference type="InterPro" id="IPR039422">
    <property type="entry name" value="MarR/SlyA-like"/>
</dbReference>
<dbReference type="SMART" id="SM00347">
    <property type="entry name" value="HTH_MARR"/>
    <property type="match status" value="1"/>
</dbReference>
<dbReference type="InterPro" id="IPR000835">
    <property type="entry name" value="HTH_MarR-typ"/>
</dbReference>
<evidence type="ECO:0000259" key="1">
    <source>
        <dbReference type="PROSITE" id="PS50995"/>
    </source>
</evidence>
<dbReference type="Proteomes" id="UP000320209">
    <property type="component" value="Unassembled WGS sequence"/>
</dbReference>
<dbReference type="Gene3D" id="1.10.10.10">
    <property type="entry name" value="Winged helix-like DNA-binding domain superfamily/Winged helix DNA-binding domain"/>
    <property type="match status" value="1"/>
</dbReference>
<evidence type="ECO:0000313" key="3">
    <source>
        <dbReference type="Proteomes" id="UP000320209"/>
    </source>
</evidence>
<dbReference type="PANTHER" id="PTHR33164">
    <property type="entry name" value="TRANSCRIPTIONAL REGULATOR, MARR FAMILY"/>
    <property type="match status" value="1"/>
</dbReference>
<dbReference type="OrthoDB" id="3526267at2"/>
<dbReference type="RefSeq" id="WP_141780670.1">
    <property type="nucleotide sequence ID" value="NZ_VFOV01000001.1"/>
</dbReference>
<comment type="caution">
    <text evidence="2">The sequence shown here is derived from an EMBL/GenBank/DDBJ whole genome shotgun (WGS) entry which is preliminary data.</text>
</comment>
<dbReference type="InterPro" id="IPR036388">
    <property type="entry name" value="WH-like_DNA-bd_sf"/>
</dbReference>
<dbReference type="SUPFAM" id="SSF46785">
    <property type="entry name" value="Winged helix' DNA-binding domain"/>
    <property type="match status" value="1"/>
</dbReference>
<keyword evidence="3" id="KW-1185">Reference proteome</keyword>
<dbReference type="Pfam" id="PF12802">
    <property type="entry name" value="MarR_2"/>
    <property type="match status" value="1"/>
</dbReference>
<gene>
    <name evidence="2" type="ORF">FB381_2610</name>
</gene>
<dbReference type="GO" id="GO:0006950">
    <property type="term" value="P:response to stress"/>
    <property type="evidence" value="ECO:0007669"/>
    <property type="project" value="TreeGrafter"/>
</dbReference>
<dbReference type="InterPro" id="IPR036390">
    <property type="entry name" value="WH_DNA-bd_sf"/>
</dbReference>
<protein>
    <submittedName>
        <fullName evidence="2">MarR family transcriptional regulator</fullName>
    </submittedName>
</protein>
<accession>A0A543A7Y1</accession>
<evidence type="ECO:0000313" key="2">
    <source>
        <dbReference type="EMBL" id="TQL68713.1"/>
    </source>
</evidence>
<dbReference type="GO" id="GO:0003700">
    <property type="term" value="F:DNA-binding transcription factor activity"/>
    <property type="evidence" value="ECO:0007669"/>
    <property type="project" value="InterPro"/>
</dbReference>
<dbReference type="PANTHER" id="PTHR33164:SF99">
    <property type="entry name" value="MARR FAMILY REGULATORY PROTEIN"/>
    <property type="match status" value="1"/>
</dbReference>
<sequence length="164" mass="18430">MDEVKWLSNDEQVAWRAWLAVNAQLTARMNRDLQVNNGLSLADYDVLVNLTDVPDRSLRMFELGDKLQWEKSRLSRQVMRMAARGLVERRECLDDRRGAFVDLTPAGLEAIEAAAPEHVTMIRQMLFDAWTPDEVAALTKLYEGVLERLAAKPGDEDAADGSAA</sequence>
<proteinExistence type="predicted"/>